<gene>
    <name evidence="5" type="ORF">COCON_G00063060</name>
</gene>
<name>A0A9Q1DRQ2_CONCO</name>
<dbReference type="EMBL" id="JAFJMO010000004">
    <property type="protein sequence ID" value="KAJ8279240.1"/>
    <property type="molecule type" value="Genomic_DNA"/>
</dbReference>
<accession>A0A9Q1DRQ2</accession>
<evidence type="ECO:0000256" key="1">
    <source>
        <dbReference type="ARBA" id="ARBA00010879"/>
    </source>
</evidence>
<dbReference type="PANTHER" id="PTHR33064:SF29">
    <property type="entry name" value="PEPTIDASE A2 DOMAIN-CONTAINING PROTEIN-RELATED"/>
    <property type="match status" value="1"/>
</dbReference>
<evidence type="ECO:0000256" key="3">
    <source>
        <dbReference type="SAM" id="MobiDB-lite"/>
    </source>
</evidence>
<evidence type="ECO:0000313" key="5">
    <source>
        <dbReference type="EMBL" id="KAJ8279240.1"/>
    </source>
</evidence>
<evidence type="ECO:0000313" key="6">
    <source>
        <dbReference type="Proteomes" id="UP001152803"/>
    </source>
</evidence>
<dbReference type="InterPro" id="IPR043502">
    <property type="entry name" value="DNA/RNA_pol_sf"/>
</dbReference>
<sequence length="318" mass="35880">AGQAVQPECPGGATGPPEVTTGDQLTDRQRQDLREMVSRHTDVFSPLPGRTRLVQHDIVTEAGKKVRLRPYRIPEARRQAIREEVAKMLDLGVIEESQSAWSSPVVLVPKPDGSWRFCNDFRRLNEISQYDAYPMPRVDELIERLGPARYISTLDLTRGYWQVPLTPGEGKDGLRHPGRPVPVQSAAVWSPWSPATFQRLMDKILRPHREYAAAYIDDIVIHSADWESHLRRLETVLGALREAGLTANPAKCRLGLEEADYLGHTVGRGCVRPQSRKVDGIANWPRPTTKRQVRTFLGLVGYYRQFIPDFASRAAPLH</sequence>
<evidence type="ECO:0000256" key="2">
    <source>
        <dbReference type="ARBA" id="ARBA00012180"/>
    </source>
</evidence>
<dbReference type="EC" id="3.1.26.4" evidence="2"/>
<dbReference type="PANTHER" id="PTHR33064">
    <property type="entry name" value="POL PROTEIN"/>
    <property type="match status" value="1"/>
</dbReference>
<dbReference type="InterPro" id="IPR000477">
    <property type="entry name" value="RT_dom"/>
</dbReference>
<feature type="non-terminal residue" evidence="5">
    <location>
        <position position="318"/>
    </location>
</feature>
<comment type="similarity">
    <text evidence="1">Belongs to the beta type-B retroviral polymerase family. HERV class-II K(HML-2) pol subfamily.</text>
</comment>
<keyword evidence="6" id="KW-1185">Reference proteome</keyword>
<dbReference type="Gene3D" id="3.10.10.10">
    <property type="entry name" value="HIV Type 1 Reverse Transcriptase, subunit A, domain 1"/>
    <property type="match status" value="1"/>
</dbReference>
<dbReference type="InterPro" id="IPR043128">
    <property type="entry name" value="Rev_trsase/Diguanyl_cyclase"/>
</dbReference>
<dbReference type="GO" id="GO:0004523">
    <property type="term" value="F:RNA-DNA hybrid ribonuclease activity"/>
    <property type="evidence" value="ECO:0007669"/>
    <property type="project" value="UniProtKB-EC"/>
</dbReference>
<dbReference type="Pfam" id="PF00078">
    <property type="entry name" value="RVT_1"/>
    <property type="match status" value="1"/>
</dbReference>
<dbReference type="SUPFAM" id="SSF56672">
    <property type="entry name" value="DNA/RNA polymerases"/>
    <property type="match status" value="1"/>
</dbReference>
<organism evidence="5 6">
    <name type="scientific">Conger conger</name>
    <name type="common">Conger eel</name>
    <name type="synonym">Muraena conger</name>
    <dbReference type="NCBI Taxonomy" id="82655"/>
    <lineage>
        <taxon>Eukaryota</taxon>
        <taxon>Metazoa</taxon>
        <taxon>Chordata</taxon>
        <taxon>Craniata</taxon>
        <taxon>Vertebrata</taxon>
        <taxon>Euteleostomi</taxon>
        <taxon>Actinopterygii</taxon>
        <taxon>Neopterygii</taxon>
        <taxon>Teleostei</taxon>
        <taxon>Anguilliformes</taxon>
        <taxon>Congridae</taxon>
        <taxon>Conger</taxon>
    </lineage>
</organism>
<dbReference type="AlphaFoldDB" id="A0A9Q1DRQ2"/>
<reference evidence="5" key="1">
    <citation type="journal article" date="2023" name="Science">
        <title>Genome structures resolve the early diversification of teleost fishes.</title>
        <authorList>
            <person name="Parey E."/>
            <person name="Louis A."/>
            <person name="Montfort J."/>
            <person name="Bouchez O."/>
            <person name="Roques C."/>
            <person name="Iampietro C."/>
            <person name="Lluch J."/>
            <person name="Castinel A."/>
            <person name="Donnadieu C."/>
            <person name="Desvignes T."/>
            <person name="Floi Bucao C."/>
            <person name="Jouanno E."/>
            <person name="Wen M."/>
            <person name="Mejri S."/>
            <person name="Dirks R."/>
            <person name="Jansen H."/>
            <person name="Henkel C."/>
            <person name="Chen W.J."/>
            <person name="Zahm M."/>
            <person name="Cabau C."/>
            <person name="Klopp C."/>
            <person name="Thompson A.W."/>
            <person name="Robinson-Rechavi M."/>
            <person name="Braasch I."/>
            <person name="Lecointre G."/>
            <person name="Bobe J."/>
            <person name="Postlethwait J.H."/>
            <person name="Berthelot C."/>
            <person name="Roest Crollius H."/>
            <person name="Guiguen Y."/>
        </authorList>
    </citation>
    <scope>NUCLEOTIDE SEQUENCE</scope>
    <source>
        <strain evidence="5">Concon-B</strain>
    </source>
</reference>
<dbReference type="CDD" id="cd01647">
    <property type="entry name" value="RT_LTR"/>
    <property type="match status" value="1"/>
</dbReference>
<dbReference type="Gene3D" id="3.30.70.270">
    <property type="match status" value="2"/>
</dbReference>
<dbReference type="Proteomes" id="UP001152803">
    <property type="component" value="Unassembled WGS sequence"/>
</dbReference>
<dbReference type="InterPro" id="IPR051320">
    <property type="entry name" value="Viral_Replic_Matur_Polypro"/>
</dbReference>
<feature type="region of interest" description="Disordered" evidence="3">
    <location>
        <begin position="1"/>
        <end position="24"/>
    </location>
</feature>
<proteinExistence type="inferred from homology"/>
<evidence type="ECO:0000259" key="4">
    <source>
        <dbReference type="PROSITE" id="PS50878"/>
    </source>
</evidence>
<dbReference type="OrthoDB" id="6761011at2759"/>
<feature type="domain" description="Reverse transcriptase" evidence="4">
    <location>
        <begin position="89"/>
        <end position="266"/>
    </location>
</feature>
<feature type="non-terminal residue" evidence="5">
    <location>
        <position position="1"/>
    </location>
</feature>
<dbReference type="PROSITE" id="PS50878">
    <property type="entry name" value="RT_POL"/>
    <property type="match status" value="1"/>
</dbReference>
<comment type="caution">
    <text evidence="5">The sequence shown here is derived from an EMBL/GenBank/DDBJ whole genome shotgun (WGS) entry which is preliminary data.</text>
</comment>
<protein>
    <recommendedName>
        <fullName evidence="2">ribonuclease H</fullName>
        <ecNumber evidence="2">3.1.26.4</ecNumber>
    </recommendedName>
</protein>